<dbReference type="InterPro" id="IPR011006">
    <property type="entry name" value="CheY-like_superfamily"/>
</dbReference>
<dbReference type="AlphaFoldDB" id="A0A9X2BBI2"/>
<evidence type="ECO:0000313" key="4">
    <source>
        <dbReference type="EMBL" id="MCJ8208293.1"/>
    </source>
</evidence>
<keyword evidence="5" id="KW-1185">Reference proteome</keyword>
<feature type="modified residue" description="4-aspartylphosphate" evidence="2">
    <location>
        <position position="53"/>
    </location>
</feature>
<sequence>MLKRIFVADDDPGIVDAIEMMLDFYGYSFTSTYDGNDLLKLEPAQYPDLILLDIWMSGVDGRDVCRALKANEQTAQIPVLMISAGKDIGKSALEAGADAFLAKPFDMDQLIETIESLLNQRVTDAVEQQMKNITSSQQHVA</sequence>
<proteinExistence type="predicted"/>
<evidence type="ECO:0000256" key="2">
    <source>
        <dbReference type="PROSITE-ProRule" id="PRU00169"/>
    </source>
</evidence>
<dbReference type="Gene3D" id="3.40.50.2300">
    <property type="match status" value="1"/>
</dbReference>
<dbReference type="SMART" id="SM00448">
    <property type="entry name" value="REC"/>
    <property type="match status" value="1"/>
</dbReference>
<dbReference type="PANTHER" id="PTHR44591:SF3">
    <property type="entry name" value="RESPONSE REGULATORY DOMAIN-CONTAINING PROTEIN"/>
    <property type="match status" value="1"/>
</dbReference>
<evidence type="ECO:0000259" key="3">
    <source>
        <dbReference type="PROSITE" id="PS50110"/>
    </source>
</evidence>
<protein>
    <submittedName>
        <fullName evidence="4">Response regulator</fullName>
    </submittedName>
</protein>
<comment type="caution">
    <text evidence="4">The sequence shown here is derived from an EMBL/GenBank/DDBJ whole genome shotgun (WGS) entry which is preliminary data.</text>
</comment>
<feature type="domain" description="Response regulatory" evidence="3">
    <location>
        <begin position="4"/>
        <end position="118"/>
    </location>
</feature>
<dbReference type="PROSITE" id="PS50110">
    <property type="entry name" value="RESPONSE_REGULATORY"/>
    <property type="match status" value="1"/>
</dbReference>
<dbReference type="Pfam" id="PF00072">
    <property type="entry name" value="Response_reg"/>
    <property type="match status" value="1"/>
</dbReference>
<evidence type="ECO:0000256" key="1">
    <source>
        <dbReference type="ARBA" id="ARBA00022553"/>
    </source>
</evidence>
<accession>A0A9X2BBI2</accession>
<dbReference type="PANTHER" id="PTHR44591">
    <property type="entry name" value="STRESS RESPONSE REGULATOR PROTEIN 1"/>
    <property type="match status" value="1"/>
</dbReference>
<dbReference type="SUPFAM" id="SSF52172">
    <property type="entry name" value="CheY-like"/>
    <property type="match status" value="1"/>
</dbReference>
<dbReference type="RefSeq" id="WP_245128126.1">
    <property type="nucleotide sequence ID" value="NZ_JALJEJ010000001.1"/>
</dbReference>
<dbReference type="EMBL" id="JALJEJ010000001">
    <property type="protein sequence ID" value="MCJ8208293.1"/>
    <property type="molecule type" value="Genomic_DNA"/>
</dbReference>
<dbReference type="GO" id="GO:0000160">
    <property type="term" value="P:phosphorelay signal transduction system"/>
    <property type="evidence" value="ECO:0007669"/>
    <property type="project" value="InterPro"/>
</dbReference>
<dbReference type="InterPro" id="IPR050595">
    <property type="entry name" value="Bact_response_regulator"/>
</dbReference>
<evidence type="ECO:0000313" key="5">
    <source>
        <dbReference type="Proteomes" id="UP001139450"/>
    </source>
</evidence>
<organism evidence="4 5">
    <name type="scientific">Mucilaginibacter straminoryzae</name>
    <dbReference type="NCBI Taxonomy" id="2932774"/>
    <lineage>
        <taxon>Bacteria</taxon>
        <taxon>Pseudomonadati</taxon>
        <taxon>Bacteroidota</taxon>
        <taxon>Sphingobacteriia</taxon>
        <taxon>Sphingobacteriales</taxon>
        <taxon>Sphingobacteriaceae</taxon>
        <taxon>Mucilaginibacter</taxon>
    </lineage>
</organism>
<dbReference type="Proteomes" id="UP001139450">
    <property type="component" value="Unassembled WGS sequence"/>
</dbReference>
<keyword evidence="1 2" id="KW-0597">Phosphoprotein</keyword>
<gene>
    <name evidence="4" type="ORF">MUY27_01145</name>
</gene>
<dbReference type="InterPro" id="IPR001789">
    <property type="entry name" value="Sig_transdc_resp-reg_receiver"/>
</dbReference>
<reference evidence="4" key="1">
    <citation type="submission" date="2022-04" db="EMBL/GenBank/DDBJ databases">
        <title>Mucilaginibacter sp. RS28 isolated from freshwater.</title>
        <authorList>
            <person name="Ko S.-R."/>
        </authorList>
    </citation>
    <scope>NUCLEOTIDE SEQUENCE</scope>
    <source>
        <strain evidence="4">RS28</strain>
    </source>
</reference>
<name>A0A9X2BBI2_9SPHI</name>